<dbReference type="FunCoup" id="A0A2P5FWJ5">
    <property type="interactions" value="58"/>
</dbReference>
<proteinExistence type="predicted"/>
<evidence type="ECO:0000313" key="3">
    <source>
        <dbReference type="Proteomes" id="UP000237000"/>
    </source>
</evidence>
<evidence type="ECO:0000259" key="1">
    <source>
        <dbReference type="PROSITE" id="PS51819"/>
    </source>
</evidence>
<dbReference type="InParanoid" id="A0A2P5FWJ5"/>
<dbReference type="Gene3D" id="3.10.180.10">
    <property type="entry name" value="2,3-Dihydroxybiphenyl 1,2-Dioxygenase, domain 1"/>
    <property type="match status" value="1"/>
</dbReference>
<comment type="caution">
    <text evidence="2">The sequence shown here is derived from an EMBL/GenBank/DDBJ whole genome shotgun (WGS) entry which is preliminary data.</text>
</comment>
<accession>A0A2P5FWJ5</accession>
<dbReference type="Proteomes" id="UP000237000">
    <property type="component" value="Unassembled WGS sequence"/>
</dbReference>
<dbReference type="PANTHER" id="PTHR47802">
    <property type="entry name" value="GLYOXALASE FAMILY PROTEIN, EXPRESSED"/>
    <property type="match status" value="1"/>
</dbReference>
<protein>
    <submittedName>
        <fullName evidence="2">Glyoxalase-like domain containing protein</fullName>
    </submittedName>
</protein>
<dbReference type="EMBL" id="JXTC01000005">
    <property type="protein sequence ID" value="POO02158.1"/>
    <property type="molecule type" value="Genomic_DNA"/>
</dbReference>
<sequence length="159" mass="17816">MAEAGGRAIAEGVSLNHISRESSDIRRLANFYKEIFGFKEIESPDFGDFKVIWLNLPSAFTLHLIERNPITKLPEGPWSATSPVLDPSHIRRGHHICFSVSNFESFVHTLKEKGIENYQSSVPNRGVKQVFFFDPDGKLSSFFFFGNGLEVASQGAPQQ</sequence>
<dbReference type="PANTHER" id="PTHR47802:SF1">
    <property type="entry name" value="GLYOXALASE FAMILY PROTEIN, EXPRESSED"/>
    <property type="match status" value="1"/>
</dbReference>
<evidence type="ECO:0000313" key="2">
    <source>
        <dbReference type="EMBL" id="POO02158.1"/>
    </source>
</evidence>
<keyword evidence="3" id="KW-1185">Reference proteome</keyword>
<dbReference type="STRING" id="63057.A0A2P5FWJ5"/>
<dbReference type="CDD" id="cd07245">
    <property type="entry name" value="VOC_like"/>
    <property type="match status" value="1"/>
</dbReference>
<dbReference type="AlphaFoldDB" id="A0A2P5FWJ5"/>
<reference evidence="3" key="1">
    <citation type="submission" date="2016-06" db="EMBL/GenBank/DDBJ databases">
        <title>Parallel loss of symbiosis genes in relatives of nitrogen-fixing non-legume Parasponia.</title>
        <authorList>
            <person name="Van Velzen R."/>
            <person name="Holmer R."/>
            <person name="Bu F."/>
            <person name="Rutten L."/>
            <person name="Van Zeijl A."/>
            <person name="Liu W."/>
            <person name="Santuari L."/>
            <person name="Cao Q."/>
            <person name="Sharma T."/>
            <person name="Shen D."/>
            <person name="Roswanjaya Y."/>
            <person name="Wardhani T."/>
            <person name="Kalhor M.S."/>
            <person name="Jansen J."/>
            <person name="Van den Hoogen J."/>
            <person name="Gungor B."/>
            <person name="Hartog M."/>
            <person name="Hontelez J."/>
            <person name="Verver J."/>
            <person name="Yang W.-C."/>
            <person name="Schijlen E."/>
            <person name="Repin R."/>
            <person name="Schilthuizen M."/>
            <person name="Schranz E."/>
            <person name="Heidstra R."/>
            <person name="Miyata K."/>
            <person name="Fedorova E."/>
            <person name="Kohlen W."/>
            <person name="Bisseling T."/>
            <person name="Smit S."/>
            <person name="Geurts R."/>
        </authorList>
    </citation>
    <scope>NUCLEOTIDE SEQUENCE [LARGE SCALE GENOMIC DNA]</scope>
    <source>
        <strain evidence="3">cv. RG33-2</strain>
    </source>
</reference>
<dbReference type="Pfam" id="PF00903">
    <property type="entry name" value="Glyoxalase"/>
    <property type="match status" value="1"/>
</dbReference>
<name>A0A2P5FWJ5_TREOI</name>
<dbReference type="OrthoDB" id="16820at2759"/>
<dbReference type="SUPFAM" id="SSF54593">
    <property type="entry name" value="Glyoxalase/Bleomycin resistance protein/Dihydroxybiphenyl dioxygenase"/>
    <property type="match status" value="1"/>
</dbReference>
<dbReference type="InterPro" id="IPR037523">
    <property type="entry name" value="VOC_core"/>
</dbReference>
<gene>
    <name evidence="2" type="ORF">TorRG33x02_019420</name>
</gene>
<dbReference type="PROSITE" id="PS51819">
    <property type="entry name" value="VOC"/>
    <property type="match status" value="1"/>
</dbReference>
<dbReference type="InterPro" id="IPR004360">
    <property type="entry name" value="Glyas_Fos-R_dOase_dom"/>
</dbReference>
<feature type="domain" description="VOC" evidence="1">
    <location>
        <begin position="14"/>
        <end position="145"/>
    </location>
</feature>
<dbReference type="InterPro" id="IPR029068">
    <property type="entry name" value="Glyas_Bleomycin-R_OHBP_Dase"/>
</dbReference>
<organism evidence="2 3">
    <name type="scientific">Trema orientale</name>
    <name type="common">Charcoal tree</name>
    <name type="synonym">Celtis orientalis</name>
    <dbReference type="NCBI Taxonomy" id="63057"/>
    <lineage>
        <taxon>Eukaryota</taxon>
        <taxon>Viridiplantae</taxon>
        <taxon>Streptophyta</taxon>
        <taxon>Embryophyta</taxon>
        <taxon>Tracheophyta</taxon>
        <taxon>Spermatophyta</taxon>
        <taxon>Magnoliopsida</taxon>
        <taxon>eudicotyledons</taxon>
        <taxon>Gunneridae</taxon>
        <taxon>Pentapetalae</taxon>
        <taxon>rosids</taxon>
        <taxon>fabids</taxon>
        <taxon>Rosales</taxon>
        <taxon>Cannabaceae</taxon>
        <taxon>Trema</taxon>
    </lineage>
</organism>